<feature type="transmembrane region" description="Helical" evidence="1">
    <location>
        <begin position="20"/>
        <end position="41"/>
    </location>
</feature>
<organism evidence="2 3">
    <name type="scientific">Rhizopus oryzae</name>
    <name type="common">Mucormycosis agent</name>
    <name type="synonym">Rhizopus arrhizus var. delemar</name>
    <dbReference type="NCBI Taxonomy" id="64495"/>
    <lineage>
        <taxon>Eukaryota</taxon>
        <taxon>Fungi</taxon>
        <taxon>Fungi incertae sedis</taxon>
        <taxon>Mucoromycota</taxon>
        <taxon>Mucoromycotina</taxon>
        <taxon>Mucoromycetes</taxon>
        <taxon>Mucorales</taxon>
        <taxon>Mucorineae</taxon>
        <taxon>Rhizopodaceae</taxon>
        <taxon>Rhizopus</taxon>
    </lineage>
</organism>
<proteinExistence type="predicted"/>
<dbReference type="Proteomes" id="UP000717996">
    <property type="component" value="Unassembled WGS sequence"/>
</dbReference>
<accession>A0A9P7C7K3</accession>
<dbReference type="EMBL" id="JAANIT010001758">
    <property type="protein sequence ID" value="KAG1538843.1"/>
    <property type="molecule type" value="Genomic_DNA"/>
</dbReference>
<dbReference type="OrthoDB" id="2286555at2759"/>
<evidence type="ECO:0000256" key="1">
    <source>
        <dbReference type="SAM" id="Phobius"/>
    </source>
</evidence>
<keyword evidence="1" id="KW-0812">Transmembrane</keyword>
<reference evidence="2" key="1">
    <citation type="journal article" date="2020" name="Microb. Genom.">
        <title>Genetic diversity of clinical and environmental Mucorales isolates obtained from an investigation of mucormycosis cases among solid organ transplant recipients.</title>
        <authorList>
            <person name="Nguyen M.H."/>
            <person name="Kaul D."/>
            <person name="Muto C."/>
            <person name="Cheng S.J."/>
            <person name="Richter R.A."/>
            <person name="Bruno V.M."/>
            <person name="Liu G."/>
            <person name="Beyhan S."/>
            <person name="Sundermann A.J."/>
            <person name="Mounaud S."/>
            <person name="Pasculle A.W."/>
            <person name="Nierman W.C."/>
            <person name="Driscoll E."/>
            <person name="Cumbie R."/>
            <person name="Clancy C.J."/>
            <person name="Dupont C.L."/>
        </authorList>
    </citation>
    <scope>NUCLEOTIDE SEQUENCE</scope>
    <source>
        <strain evidence="2">GL16</strain>
    </source>
</reference>
<dbReference type="AlphaFoldDB" id="A0A9P7C7K3"/>
<comment type="caution">
    <text evidence="2">The sequence shown here is derived from an EMBL/GenBank/DDBJ whole genome shotgun (WGS) entry which is preliminary data.</text>
</comment>
<gene>
    <name evidence="2" type="ORF">G6F51_009516</name>
</gene>
<evidence type="ECO:0000313" key="3">
    <source>
        <dbReference type="Proteomes" id="UP000717996"/>
    </source>
</evidence>
<keyword evidence="1" id="KW-1133">Transmembrane helix</keyword>
<keyword evidence="1" id="KW-0472">Membrane</keyword>
<evidence type="ECO:0000313" key="2">
    <source>
        <dbReference type="EMBL" id="KAG1538843.1"/>
    </source>
</evidence>
<sequence>MSICNTKTILQLGSVDGTIIFSHTFRFTCAVLVSFITIAYFGKEELYTFVKNVKESMLPSFINNRELHMIWVSRFNGTVRETRTDMALKKSKFILSKWDKFYEELLTLRDMRQIGRTEGQKLINKSMINTSVRSSRFLESFNAEGSSRSVVDVERMPRNEAECRIYLIQYLLFYYFPFNSQIFICKYLTESEDAEEDAFLADIMNKKSCIQEKLFSRASKLLLKKDLDSDQLYLLVRLALSSTVNTMQPESYETPNSILSQEEMKALESPSNNTHIGLPEVDLTILRRVLESGGEEIDLEAIEEEILREQLRLRSLKMKSSDQYKILEVLRCMIECIDHCSENDSELIYYRHFAKLLDYLFKDTNLLLLDGESACIAVKEEMIAGHSLYPSSENNVLSTCGIRKLDAIIATQLKKERVAFSTDEWKKNNTGVTIAIKQQSKNLCFNLSILNQLERKFNIQTKSILTVDFVGKYL</sequence>
<protein>
    <submittedName>
        <fullName evidence="2">Uncharacterized protein</fullName>
    </submittedName>
</protein>
<name>A0A9P7C7K3_RHIOR</name>